<evidence type="ECO:0000256" key="2">
    <source>
        <dbReference type="ARBA" id="ARBA00022617"/>
    </source>
</evidence>
<evidence type="ECO:0000256" key="6">
    <source>
        <dbReference type="PROSITE-ProRule" id="PRU00433"/>
    </source>
</evidence>
<dbReference type="PANTHER" id="PTHR37823">
    <property type="entry name" value="CYTOCHROME C-553-LIKE"/>
    <property type="match status" value="1"/>
</dbReference>
<organism evidence="8 9">
    <name type="scientific">Paenibacillus plantiphilus</name>
    <dbReference type="NCBI Taxonomy" id="2905650"/>
    <lineage>
        <taxon>Bacteria</taxon>
        <taxon>Bacillati</taxon>
        <taxon>Bacillota</taxon>
        <taxon>Bacilli</taxon>
        <taxon>Bacillales</taxon>
        <taxon>Paenibacillaceae</taxon>
        <taxon>Paenibacillus</taxon>
    </lineage>
</organism>
<keyword evidence="9" id="KW-1185">Reference proteome</keyword>
<dbReference type="Pfam" id="PF13442">
    <property type="entry name" value="Cytochrome_CBB3"/>
    <property type="match status" value="1"/>
</dbReference>
<keyword evidence="3 6" id="KW-0479">Metal-binding</keyword>
<dbReference type="RefSeq" id="WP_236344512.1">
    <property type="nucleotide sequence ID" value="NZ_CAKMMF010000027.1"/>
</dbReference>
<dbReference type="EMBL" id="CAKMMF010000027">
    <property type="protein sequence ID" value="CAH1216761.1"/>
    <property type="molecule type" value="Genomic_DNA"/>
</dbReference>
<reference evidence="8" key="1">
    <citation type="submission" date="2022-01" db="EMBL/GenBank/DDBJ databases">
        <authorList>
            <person name="Criscuolo A."/>
        </authorList>
    </citation>
    <scope>NUCLEOTIDE SEQUENCE</scope>
    <source>
        <strain evidence="8">CIP111893</strain>
    </source>
</reference>
<dbReference type="PANTHER" id="PTHR37823:SF4">
    <property type="entry name" value="MENAQUINOL-CYTOCHROME C REDUCTASE CYTOCHROME B_C SUBUNIT"/>
    <property type="match status" value="1"/>
</dbReference>
<keyword evidence="5 6" id="KW-0408">Iron</keyword>
<accession>A0ABN8GV56</accession>
<dbReference type="PROSITE" id="PS51007">
    <property type="entry name" value="CYTC"/>
    <property type="match status" value="1"/>
</dbReference>
<sequence>MNQLISTAQRRKRRQPHLYLFAMAALAGVLLLAGCGESPNSVSSPELDGPEAVMEVYKSNCLSCHGTDLQGKMGPTTDLTKVGARRTVDQITEQINEGGGGMPSYHSRLTEEEVKGLATWLADKK</sequence>
<evidence type="ECO:0000313" key="9">
    <source>
        <dbReference type="Proteomes" id="UP000838686"/>
    </source>
</evidence>
<evidence type="ECO:0000313" key="8">
    <source>
        <dbReference type="EMBL" id="CAH1216761.1"/>
    </source>
</evidence>
<keyword evidence="2 6" id="KW-0349">Heme</keyword>
<dbReference type="InterPro" id="IPR051811">
    <property type="entry name" value="Cytochrome_c550/c551-like"/>
</dbReference>
<dbReference type="PRINTS" id="PR00605">
    <property type="entry name" value="CYTCHROMECIC"/>
</dbReference>
<dbReference type="InterPro" id="IPR008168">
    <property type="entry name" value="Cyt_C_IC"/>
</dbReference>
<dbReference type="InterPro" id="IPR036909">
    <property type="entry name" value="Cyt_c-like_dom_sf"/>
</dbReference>
<keyword evidence="1" id="KW-0813">Transport</keyword>
<evidence type="ECO:0000256" key="1">
    <source>
        <dbReference type="ARBA" id="ARBA00022448"/>
    </source>
</evidence>
<dbReference type="SUPFAM" id="SSF46626">
    <property type="entry name" value="Cytochrome c"/>
    <property type="match status" value="1"/>
</dbReference>
<feature type="domain" description="Cytochrome c" evidence="7">
    <location>
        <begin position="44"/>
        <end position="125"/>
    </location>
</feature>
<protein>
    <submittedName>
        <fullName evidence="8">Cytochrome c6</fullName>
    </submittedName>
</protein>
<evidence type="ECO:0000256" key="3">
    <source>
        <dbReference type="ARBA" id="ARBA00022723"/>
    </source>
</evidence>
<gene>
    <name evidence="8" type="primary">petJ</name>
    <name evidence="8" type="ORF">PAECIP111893_04163</name>
</gene>
<dbReference type="Proteomes" id="UP000838686">
    <property type="component" value="Unassembled WGS sequence"/>
</dbReference>
<dbReference type="Gene3D" id="1.10.760.10">
    <property type="entry name" value="Cytochrome c-like domain"/>
    <property type="match status" value="1"/>
</dbReference>
<name>A0ABN8GV56_9BACL</name>
<evidence type="ECO:0000259" key="7">
    <source>
        <dbReference type="PROSITE" id="PS51007"/>
    </source>
</evidence>
<keyword evidence="4" id="KW-0249">Electron transport</keyword>
<proteinExistence type="predicted"/>
<evidence type="ECO:0000256" key="4">
    <source>
        <dbReference type="ARBA" id="ARBA00022982"/>
    </source>
</evidence>
<evidence type="ECO:0000256" key="5">
    <source>
        <dbReference type="ARBA" id="ARBA00023004"/>
    </source>
</evidence>
<dbReference type="InterPro" id="IPR009056">
    <property type="entry name" value="Cyt_c-like_dom"/>
</dbReference>
<comment type="caution">
    <text evidence="8">The sequence shown here is derived from an EMBL/GenBank/DDBJ whole genome shotgun (WGS) entry which is preliminary data.</text>
</comment>